<feature type="region of interest" description="Disordered" evidence="4">
    <location>
        <begin position="132"/>
        <end position="168"/>
    </location>
</feature>
<dbReference type="InterPro" id="IPR011993">
    <property type="entry name" value="PH-like_dom_sf"/>
</dbReference>
<dbReference type="CDD" id="cd00174">
    <property type="entry name" value="SH3"/>
    <property type="match status" value="1"/>
</dbReference>
<dbReference type="SMART" id="SM00326">
    <property type="entry name" value="SH3"/>
    <property type="match status" value="1"/>
</dbReference>
<feature type="compositionally biased region" description="Polar residues" evidence="4">
    <location>
        <begin position="105"/>
        <end position="114"/>
    </location>
</feature>
<name>A0AAV5A234_9AGAM</name>
<evidence type="ECO:0000256" key="1">
    <source>
        <dbReference type="ARBA" id="ARBA00022443"/>
    </source>
</evidence>
<feature type="compositionally biased region" description="Basic and acidic residues" evidence="4">
    <location>
        <begin position="802"/>
        <end position="824"/>
    </location>
</feature>
<feature type="compositionally biased region" description="Acidic residues" evidence="4">
    <location>
        <begin position="214"/>
        <end position="225"/>
    </location>
</feature>
<evidence type="ECO:0000259" key="5">
    <source>
        <dbReference type="PROSITE" id="PS50002"/>
    </source>
</evidence>
<feature type="region of interest" description="Disordered" evidence="4">
    <location>
        <begin position="75"/>
        <end position="114"/>
    </location>
</feature>
<dbReference type="SUPFAM" id="SSF50044">
    <property type="entry name" value="SH3-domain"/>
    <property type="match status" value="1"/>
</dbReference>
<dbReference type="InterPro" id="IPR001849">
    <property type="entry name" value="PH_domain"/>
</dbReference>
<evidence type="ECO:0000259" key="8">
    <source>
        <dbReference type="PROSITE" id="PS50105"/>
    </source>
</evidence>
<feature type="compositionally biased region" description="Polar residues" evidence="4">
    <location>
        <begin position="1154"/>
        <end position="1163"/>
    </location>
</feature>
<dbReference type="SMART" id="SM00454">
    <property type="entry name" value="SAM"/>
    <property type="match status" value="1"/>
</dbReference>
<dbReference type="Gene3D" id="2.30.30.40">
    <property type="entry name" value="SH3 Domains"/>
    <property type="match status" value="1"/>
</dbReference>
<dbReference type="Pfam" id="PF00169">
    <property type="entry name" value="PH"/>
    <property type="match status" value="1"/>
</dbReference>
<feature type="domain" description="PH" evidence="6">
    <location>
        <begin position="993"/>
        <end position="1090"/>
    </location>
</feature>
<feature type="compositionally biased region" description="Low complexity" evidence="4">
    <location>
        <begin position="413"/>
        <end position="440"/>
    </location>
</feature>
<dbReference type="SMART" id="SM00033">
    <property type="entry name" value="CH"/>
    <property type="match status" value="1"/>
</dbReference>
<dbReference type="GO" id="GO:0016197">
    <property type="term" value="P:endosomal transport"/>
    <property type="evidence" value="ECO:0007669"/>
    <property type="project" value="TreeGrafter"/>
</dbReference>
<feature type="compositionally biased region" description="Basic and acidic residues" evidence="4">
    <location>
        <begin position="669"/>
        <end position="683"/>
    </location>
</feature>
<feature type="compositionally biased region" description="Polar residues" evidence="4">
    <location>
        <begin position="1220"/>
        <end position="1247"/>
    </location>
</feature>
<dbReference type="PROSITE" id="PS50021">
    <property type="entry name" value="CH"/>
    <property type="match status" value="1"/>
</dbReference>
<feature type="compositionally biased region" description="Polar residues" evidence="4">
    <location>
        <begin position="602"/>
        <end position="624"/>
    </location>
</feature>
<feature type="region of interest" description="Disordered" evidence="4">
    <location>
        <begin position="1199"/>
        <end position="1247"/>
    </location>
</feature>
<dbReference type="InterPro" id="IPR036028">
    <property type="entry name" value="SH3-like_dom_sf"/>
</dbReference>
<dbReference type="InterPro" id="IPR036872">
    <property type="entry name" value="CH_dom_sf"/>
</dbReference>
<sequence length="1382" mass="147852">MPEYVYALHDFTPEHDDELTFKAGDRIEVIEKDDLYGDGWWQGRNLTGKVGLFPQSYTSGTTTDITTIPDIHTPKLQPLQEESPEDVATLTPEPKFVSIPRDDSASSPPQENLTVMSATMTDVQRAIEQLAARRDTDDTSRSFSFASTNHDTESESEADREDDQRWHKDTRKALAERAQVENARKAKEEEEAMRIHLPPTLLEIPPIPIAAEVSDESDMEDDEDEASPHPHHRTDAEATTLTDATVIPQPLPPIVAPIPEHAQSELTPITATLTASTTSRSSPIDDTISSATSISSSVSLFVAAEVPLPKSPGIRAPSPISTPHLAPGLTIQTPQPQPHLDPATQTRTPVGTMNQVVLETPISAATITPYNADLSVINTGPSMSIPTDPVMLTPSLSPRQMPSHLEVQPITPPVTSQSPPTQMSQPLSIPSRPSSPAAPSTRKEIHPSEWTVEQVVEWLKDKGMDEVTCSKFIEHEITGDVLLELDTAMLKDEMGIAALGKRMRIQNGIIELKRPVSASIPFSSGSSSIGHSMAPNGIQSSMSGLPVMAGISHQQQYNFNGIPVPGMALGYTTVPTTVASPALSGSFNSGYGYACSGGGSGRTPSIESPANATGNGSPYATSLISEELGNGATKDGGGRMNKLRPAHLKLSPSDGALGETANPLGLASTREHDVVDKEDDRGVQSENEIPHSAISLKKRRLFGLSTESGGSSGSRKSGDSKEKDKTSTPTTPRSGSIRIGRSLTSGAAFRSRSPTPIGTRPSGESAGQTGDNSLVVVSATSSPSLGVKHAKNKKSFDGGLFGRDKLVDKEKEKEKDKEKDKGSDRLSFFGGKSRKPAPRYSVYEADTMAQTPTTSVSERHRSISRYITSGMGLSSSSGGKKNARPGTAPSGKNVPFGMTSANITPSGGKPGSGTITFTTSKDDSHITPSPPSTLLRKRHVSTGGPITPVSPVDSVAKKGTKDNVGASAKTSASGKAGKVEFQAGLSVLDQIGQPDHAGWLKKKGEKYNGWKVRYLVLKGPHLYYMKNADRTATKIKGYIKMQGYKIVSDESGPGKYGFKIMHETEPAHYFSSDELLTTREWMKTLMKATIERDYSKPVISSCNIPTIPLVVAQAMNPAPRPPSPTARDATQRALRRENPNQLSSRDARVLMGLPSTNSTSGSKSNDDEKAGLDTFFMEQPLTPPPVDEEATLVGLASFPSTKVAGNGNGVGTAPKRPSRNGRSASTSSNVKSTPNSTPSGTAPVDNVQSSEAELVDWANSLLSPQYKIRDVTTDLNSGLVLLRLAESIKGRPSEPSIPDSLFTGENNLDGMFKLFDFLLDNEVKMGGISINDINHGRRDKTIQLLKALKNWGEKRKALAKSIGKGSSQAGPWMSMESAAINW</sequence>
<feature type="domain" description="SH3" evidence="5">
    <location>
        <begin position="1"/>
        <end position="63"/>
    </location>
</feature>
<feature type="region of interest" description="Disordered" evidence="4">
    <location>
        <begin position="599"/>
        <end position="896"/>
    </location>
</feature>
<dbReference type="PROSITE" id="PS50002">
    <property type="entry name" value="SH3"/>
    <property type="match status" value="1"/>
</dbReference>
<feature type="compositionally biased region" description="Low complexity" evidence="4">
    <location>
        <begin position="869"/>
        <end position="879"/>
    </location>
</feature>
<feature type="region of interest" description="Disordered" evidence="4">
    <location>
        <begin position="941"/>
        <end position="972"/>
    </location>
</feature>
<dbReference type="GO" id="GO:0097320">
    <property type="term" value="P:plasma membrane tubulation"/>
    <property type="evidence" value="ECO:0007669"/>
    <property type="project" value="TreeGrafter"/>
</dbReference>
<dbReference type="Gene3D" id="1.10.150.50">
    <property type="entry name" value="Transcription Factor, Ets-1"/>
    <property type="match status" value="1"/>
</dbReference>
<proteinExistence type="predicted"/>
<dbReference type="EMBL" id="BPWL01000002">
    <property type="protein sequence ID" value="GJJ07548.1"/>
    <property type="molecule type" value="Genomic_DNA"/>
</dbReference>
<dbReference type="GO" id="GO:0005886">
    <property type="term" value="C:plasma membrane"/>
    <property type="evidence" value="ECO:0007669"/>
    <property type="project" value="TreeGrafter"/>
</dbReference>
<dbReference type="GO" id="GO:0035091">
    <property type="term" value="F:phosphatidylinositol binding"/>
    <property type="evidence" value="ECO:0007669"/>
    <property type="project" value="TreeGrafter"/>
</dbReference>
<feature type="domain" description="SAM" evidence="8">
    <location>
        <begin position="450"/>
        <end position="515"/>
    </location>
</feature>
<feature type="domain" description="Calponin-homology (CH)" evidence="7">
    <location>
        <begin position="1248"/>
        <end position="1353"/>
    </location>
</feature>
<keyword evidence="1 3" id="KW-0728">SH3 domain</keyword>
<dbReference type="InterPro" id="IPR001452">
    <property type="entry name" value="SH3_domain"/>
</dbReference>
<feature type="region of interest" description="Disordered" evidence="4">
    <location>
        <begin position="1115"/>
        <end position="1169"/>
    </location>
</feature>
<dbReference type="PROSITE" id="PS50003">
    <property type="entry name" value="PH_DOMAIN"/>
    <property type="match status" value="1"/>
</dbReference>
<dbReference type="InterPro" id="IPR001715">
    <property type="entry name" value="CH_dom"/>
</dbReference>
<dbReference type="InterPro" id="IPR001660">
    <property type="entry name" value="SAM"/>
</dbReference>
<dbReference type="Gene3D" id="1.10.418.10">
    <property type="entry name" value="Calponin-like domain"/>
    <property type="match status" value="1"/>
</dbReference>
<dbReference type="Gene3D" id="2.30.29.30">
    <property type="entry name" value="Pleckstrin-homology domain (PH domain)/Phosphotyrosine-binding domain (PTB)"/>
    <property type="match status" value="1"/>
</dbReference>
<feature type="region of interest" description="Disordered" evidence="4">
    <location>
        <begin position="214"/>
        <end position="236"/>
    </location>
</feature>
<dbReference type="Proteomes" id="UP001050691">
    <property type="component" value="Unassembled WGS sequence"/>
</dbReference>
<keyword evidence="2" id="KW-0344">Guanine-nucleotide releasing factor</keyword>
<feature type="compositionally biased region" description="Basic and acidic residues" evidence="4">
    <location>
        <begin position="716"/>
        <end position="726"/>
    </location>
</feature>
<feature type="region of interest" description="Disordered" evidence="4">
    <location>
        <begin position="393"/>
        <end position="447"/>
    </location>
</feature>
<dbReference type="GO" id="GO:0031410">
    <property type="term" value="C:cytoplasmic vesicle"/>
    <property type="evidence" value="ECO:0007669"/>
    <property type="project" value="TreeGrafter"/>
</dbReference>
<comment type="caution">
    <text evidence="9">The sequence shown here is derived from an EMBL/GenBank/DDBJ whole genome shotgun (WGS) entry which is preliminary data.</text>
</comment>
<dbReference type="PRINTS" id="PR00452">
    <property type="entry name" value="SH3DOMAIN"/>
</dbReference>
<protein>
    <submittedName>
        <fullName evidence="9">Uncharacterized protein</fullName>
    </submittedName>
</protein>
<dbReference type="SMART" id="SM00233">
    <property type="entry name" value="PH"/>
    <property type="match status" value="1"/>
</dbReference>
<evidence type="ECO:0000259" key="7">
    <source>
        <dbReference type="PROSITE" id="PS50021"/>
    </source>
</evidence>
<dbReference type="Pfam" id="PF07647">
    <property type="entry name" value="SAM_2"/>
    <property type="match status" value="1"/>
</dbReference>
<accession>A0AAV5A234</accession>
<evidence type="ECO:0000256" key="3">
    <source>
        <dbReference type="PROSITE-ProRule" id="PRU00192"/>
    </source>
</evidence>
<dbReference type="SUPFAM" id="SSF47576">
    <property type="entry name" value="Calponin-homology domain, CH-domain"/>
    <property type="match status" value="1"/>
</dbReference>
<dbReference type="SUPFAM" id="SSF47769">
    <property type="entry name" value="SAM/Pointed domain"/>
    <property type="match status" value="1"/>
</dbReference>
<dbReference type="CDD" id="cd09535">
    <property type="entry name" value="SAM_BOI-like_fungal"/>
    <property type="match status" value="1"/>
</dbReference>
<gene>
    <name evidence="9" type="ORF">Clacol_001750</name>
</gene>
<evidence type="ECO:0000313" key="10">
    <source>
        <dbReference type="Proteomes" id="UP001050691"/>
    </source>
</evidence>
<dbReference type="GO" id="GO:0006897">
    <property type="term" value="P:endocytosis"/>
    <property type="evidence" value="ECO:0007669"/>
    <property type="project" value="TreeGrafter"/>
</dbReference>
<feature type="region of interest" description="Disordered" evidence="4">
    <location>
        <begin position="917"/>
        <end position="936"/>
    </location>
</feature>
<dbReference type="PROSITE" id="PS50105">
    <property type="entry name" value="SAM_DOMAIN"/>
    <property type="match status" value="1"/>
</dbReference>
<dbReference type="Pfam" id="PF00307">
    <property type="entry name" value="CH"/>
    <property type="match status" value="1"/>
</dbReference>
<evidence type="ECO:0000256" key="2">
    <source>
        <dbReference type="ARBA" id="ARBA00022658"/>
    </source>
</evidence>
<evidence type="ECO:0000313" key="9">
    <source>
        <dbReference type="EMBL" id="GJJ07548.1"/>
    </source>
</evidence>
<dbReference type="SUPFAM" id="SSF50729">
    <property type="entry name" value="PH domain-like"/>
    <property type="match status" value="1"/>
</dbReference>
<dbReference type="InterPro" id="IPR013761">
    <property type="entry name" value="SAM/pointed_sf"/>
</dbReference>
<dbReference type="Pfam" id="PF00018">
    <property type="entry name" value="SH3_1"/>
    <property type="match status" value="1"/>
</dbReference>
<organism evidence="9 10">
    <name type="scientific">Clathrus columnatus</name>
    <dbReference type="NCBI Taxonomy" id="1419009"/>
    <lineage>
        <taxon>Eukaryota</taxon>
        <taxon>Fungi</taxon>
        <taxon>Dikarya</taxon>
        <taxon>Basidiomycota</taxon>
        <taxon>Agaricomycotina</taxon>
        <taxon>Agaricomycetes</taxon>
        <taxon>Phallomycetidae</taxon>
        <taxon>Phallales</taxon>
        <taxon>Clathraceae</taxon>
        <taxon>Clathrus</taxon>
    </lineage>
</organism>
<dbReference type="GO" id="GO:0005085">
    <property type="term" value="F:guanyl-nucleotide exchange factor activity"/>
    <property type="evidence" value="ECO:0007669"/>
    <property type="project" value="UniProtKB-KW"/>
</dbReference>
<reference evidence="9" key="1">
    <citation type="submission" date="2021-10" db="EMBL/GenBank/DDBJ databases">
        <title>De novo Genome Assembly of Clathrus columnatus (Basidiomycota, Fungi) Using Illumina and Nanopore Sequence Data.</title>
        <authorList>
            <person name="Ogiso-Tanaka E."/>
            <person name="Itagaki H."/>
            <person name="Hosoya T."/>
            <person name="Hosaka K."/>
        </authorList>
    </citation>
    <scope>NUCLEOTIDE SEQUENCE</scope>
    <source>
        <strain evidence="9">MO-923</strain>
    </source>
</reference>
<dbReference type="PANTHER" id="PTHR45827:SF1">
    <property type="entry name" value="SORTING NEXIN"/>
    <property type="match status" value="1"/>
</dbReference>
<evidence type="ECO:0000256" key="4">
    <source>
        <dbReference type="SAM" id="MobiDB-lite"/>
    </source>
</evidence>
<dbReference type="PANTHER" id="PTHR45827">
    <property type="entry name" value="SORTING NEXIN"/>
    <property type="match status" value="1"/>
</dbReference>
<evidence type="ECO:0000259" key="6">
    <source>
        <dbReference type="PROSITE" id="PS50003"/>
    </source>
</evidence>
<dbReference type="CDD" id="cd13316">
    <property type="entry name" value="PH_Boi"/>
    <property type="match status" value="1"/>
</dbReference>
<keyword evidence="10" id="KW-1185">Reference proteome</keyword>